<reference evidence="11 12" key="1">
    <citation type="submission" date="2008-05" db="EMBL/GenBank/DDBJ databases">
        <title>Complete sequence of chromosome of Geobacter lovleyi SZ.</title>
        <authorList>
            <consortium name="US DOE Joint Genome Institute"/>
            <person name="Lucas S."/>
            <person name="Copeland A."/>
            <person name="Lapidus A."/>
            <person name="Glavina del Rio T."/>
            <person name="Dalin E."/>
            <person name="Tice H."/>
            <person name="Bruce D."/>
            <person name="Goodwin L."/>
            <person name="Pitluck S."/>
            <person name="Chertkov O."/>
            <person name="Meincke L."/>
            <person name="Brettin T."/>
            <person name="Detter J.C."/>
            <person name="Han C."/>
            <person name="Tapia R."/>
            <person name="Kuske C.R."/>
            <person name="Schmutz J."/>
            <person name="Larimer F."/>
            <person name="Land M."/>
            <person name="Hauser L."/>
            <person name="Kyrpides N."/>
            <person name="Mikhailova N."/>
            <person name="Sung Y."/>
            <person name="Fletcher K.E."/>
            <person name="Ritalahti K.M."/>
            <person name="Loeffler F.E."/>
            <person name="Richardson P."/>
        </authorList>
    </citation>
    <scope>NUCLEOTIDE SEQUENCE [LARGE SCALE GENOMIC DNA]</scope>
    <source>
        <strain evidence="12">ATCC BAA-1151 / DSM 17278 / SZ</strain>
    </source>
</reference>
<dbReference type="Pfam" id="PF00691">
    <property type="entry name" value="OmpA"/>
    <property type="match status" value="1"/>
</dbReference>
<dbReference type="Proteomes" id="UP000002420">
    <property type="component" value="Chromosome"/>
</dbReference>
<feature type="region of interest" description="Disordered" evidence="9">
    <location>
        <begin position="30"/>
        <end position="72"/>
    </location>
</feature>
<keyword evidence="3 8" id="KW-0472">Membrane</keyword>
<keyword evidence="1" id="KW-0132">Cell division</keyword>
<dbReference type="HAMAP" id="MF_02204">
    <property type="entry name" value="Pal"/>
    <property type="match status" value="1"/>
</dbReference>
<dbReference type="KEGG" id="glo:Glov_3469"/>
<comment type="subcellular location">
    <subcellularLocation>
        <location evidence="8">Cell outer membrane</location>
        <topology evidence="8">Lipid-anchor</topology>
    </subcellularLocation>
</comment>
<protein>
    <recommendedName>
        <fullName evidence="8">Peptidoglycan-associated lipoprotein</fullName>
        <shortName evidence="8">PAL</shortName>
    </recommendedName>
</protein>
<proteinExistence type="inferred from homology"/>
<dbReference type="NCBIfam" id="TIGR02802">
    <property type="entry name" value="Pal_lipo"/>
    <property type="match status" value="1"/>
</dbReference>
<evidence type="ECO:0000256" key="7">
    <source>
        <dbReference type="ARBA" id="ARBA00023306"/>
    </source>
</evidence>
<dbReference type="Gene3D" id="3.30.1330.60">
    <property type="entry name" value="OmpA-like domain"/>
    <property type="match status" value="1"/>
</dbReference>
<sequence length="188" mass="20581">MRNGFKGMVVALGVVAMMAAGCAKEEVVKKDEPVVEQQTVKQQEPVKPVEVPKQEEPKQEAPKQEEATATAAKASEAVALETVYFDFDKSDLRQDARDALSKNAEALLKKVADAKIKIEGHCDERGSDEYNLALGDRRAKSVAKYLTTLGVKADRISTISYGKEKPAVQGSDEAAWSKNRRAEFVIVK</sequence>
<dbReference type="GO" id="GO:0009279">
    <property type="term" value="C:cell outer membrane"/>
    <property type="evidence" value="ECO:0007669"/>
    <property type="project" value="UniProtKB-SubCell"/>
</dbReference>
<feature type="compositionally biased region" description="Low complexity" evidence="9">
    <location>
        <begin position="40"/>
        <end position="49"/>
    </location>
</feature>
<dbReference type="HOGENOM" id="CLU_016890_9_0_7"/>
<evidence type="ECO:0000256" key="5">
    <source>
        <dbReference type="ARBA" id="ARBA00023237"/>
    </source>
</evidence>
<organism evidence="11 12">
    <name type="scientific">Trichlorobacter lovleyi (strain ATCC BAA-1151 / DSM 17278 / SZ)</name>
    <name type="common">Geobacter lovleyi</name>
    <dbReference type="NCBI Taxonomy" id="398767"/>
    <lineage>
        <taxon>Bacteria</taxon>
        <taxon>Pseudomonadati</taxon>
        <taxon>Thermodesulfobacteriota</taxon>
        <taxon>Desulfuromonadia</taxon>
        <taxon>Geobacterales</taxon>
        <taxon>Geobacteraceae</taxon>
        <taxon>Trichlorobacter</taxon>
    </lineage>
</organism>
<dbReference type="RefSeq" id="WP_012471492.1">
    <property type="nucleotide sequence ID" value="NC_010814.1"/>
</dbReference>
<evidence type="ECO:0000256" key="4">
    <source>
        <dbReference type="ARBA" id="ARBA00023139"/>
    </source>
</evidence>
<comment type="similarity">
    <text evidence="8">Belongs to the Pal lipoprotein family.</text>
</comment>
<keyword evidence="6 8" id="KW-0449">Lipoprotein</keyword>
<dbReference type="SUPFAM" id="SSF103088">
    <property type="entry name" value="OmpA-like"/>
    <property type="match status" value="1"/>
</dbReference>
<keyword evidence="2 8" id="KW-0732">Signal</keyword>
<feature type="compositionally biased region" description="Basic and acidic residues" evidence="9">
    <location>
        <begin position="50"/>
        <end position="66"/>
    </location>
</feature>
<keyword evidence="7" id="KW-0131">Cell cycle</keyword>
<dbReference type="InterPro" id="IPR014169">
    <property type="entry name" value="Pal_lipo_C"/>
</dbReference>
<dbReference type="PRINTS" id="PR01021">
    <property type="entry name" value="OMPADOMAIN"/>
</dbReference>
<evidence type="ECO:0000313" key="11">
    <source>
        <dbReference type="EMBL" id="ACD97172.1"/>
    </source>
</evidence>
<evidence type="ECO:0000313" key="12">
    <source>
        <dbReference type="Proteomes" id="UP000002420"/>
    </source>
</evidence>
<dbReference type="EMBL" id="CP001089">
    <property type="protein sequence ID" value="ACD97172.1"/>
    <property type="molecule type" value="Genomic_DNA"/>
</dbReference>
<evidence type="ECO:0000259" key="10">
    <source>
        <dbReference type="PROSITE" id="PS51123"/>
    </source>
</evidence>
<evidence type="ECO:0000256" key="8">
    <source>
        <dbReference type="HAMAP-Rule" id="MF_02204"/>
    </source>
</evidence>
<name>B3E269_TRIL1</name>
<dbReference type="PROSITE" id="PS51257">
    <property type="entry name" value="PROKAR_LIPOPROTEIN"/>
    <property type="match status" value="1"/>
</dbReference>
<dbReference type="AlphaFoldDB" id="B3E269"/>
<dbReference type="InterPro" id="IPR006664">
    <property type="entry name" value="OMP_bac"/>
</dbReference>
<dbReference type="InterPro" id="IPR036737">
    <property type="entry name" value="OmpA-like_sf"/>
</dbReference>
<dbReference type="PROSITE" id="PS51123">
    <property type="entry name" value="OMPA_2"/>
    <property type="match status" value="1"/>
</dbReference>
<dbReference type="OrthoDB" id="9809164at2"/>
<dbReference type="GO" id="GO:0051301">
    <property type="term" value="P:cell division"/>
    <property type="evidence" value="ECO:0007669"/>
    <property type="project" value="UniProtKB-KW"/>
</dbReference>
<accession>B3E269</accession>
<evidence type="ECO:0000256" key="9">
    <source>
        <dbReference type="SAM" id="MobiDB-lite"/>
    </source>
</evidence>
<dbReference type="PANTHER" id="PTHR30329:SF21">
    <property type="entry name" value="LIPOPROTEIN YIAD-RELATED"/>
    <property type="match status" value="1"/>
</dbReference>
<dbReference type="eggNOG" id="COG2885">
    <property type="taxonomic scope" value="Bacteria"/>
</dbReference>
<dbReference type="InterPro" id="IPR006665">
    <property type="entry name" value="OmpA-like"/>
</dbReference>
<evidence type="ECO:0000256" key="6">
    <source>
        <dbReference type="ARBA" id="ARBA00023288"/>
    </source>
</evidence>
<evidence type="ECO:0000256" key="1">
    <source>
        <dbReference type="ARBA" id="ARBA00022618"/>
    </source>
</evidence>
<dbReference type="InterPro" id="IPR050330">
    <property type="entry name" value="Bact_OuterMem_StrucFunc"/>
</dbReference>
<dbReference type="CDD" id="cd07185">
    <property type="entry name" value="OmpA_C-like"/>
    <property type="match status" value="1"/>
</dbReference>
<gene>
    <name evidence="8" type="primary">pal</name>
    <name evidence="11" type="ordered locus">Glov_3469</name>
</gene>
<dbReference type="PANTHER" id="PTHR30329">
    <property type="entry name" value="STATOR ELEMENT OF FLAGELLAR MOTOR COMPLEX"/>
    <property type="match status" value="1"/>
</dbReference>
<dbReference type="STRING" id="398767.Glov_3469"/>
<evidence type="ECO:0000256" key="2">
    <source>
        <dbReference type="ARBA" id="ARBA00022729"/>
    </source>
</evidence>
<feature type="domain" description="OmpA-like" evidence="10">
    <location>
        <begin position="72"/>
        <end position="188"/>
    </location>
</feature>
<evidence type="ECO:0000256" key="3">
    <source>
        <dbReference type="ARBA" id="ARBA00023136"/>
    </source>
</evidence>
<dbReference type="InterPro" id="IPR039001">
    <property type="entry name" value="Pal"/>
</dbReference>
<keyword evidence="5 8" id="KW-0998">Cell outer membrane</keyword>
<keyword evidence="12" id="KW-1185">Reference proteome</keyword>
<keyword evidence="4 8" id="KW-0564">Palmitate</keyword>